<evidence type="ECO:0000313" key="2">
    <source>
        <dbReference type="EMBL" id="EWS72669.1"/>
    </source>
</evidence>
<reference evidence="3" key="1">
    <citation type="journal article" date="2006" name="PLoS Biol.">
        <title>Macronuclear genome sequence of the ciliate Tetrahymena thermophila, a model eukaryote.</title>
        <authorList>
            <person name="Eisen J.A."/>
            <person name="Coyne R.S."/>
            <person name="Wu M."/>
            <person name="Wu D."/>
            <person name="Thiagarajan M."/>
            <person name="Wortman J.R."/>
            <person name="Badger J.H."/>
            <person name="Ren Q."/>
            <person name="Amedeo P."/>
            <person name="Jones K.M."/>
            <person name="Tallon L.J."/>
            <person name="Delcher A.L."/>
            <person name="Salzberg S.L."/>
            <person name="Silva J.C."/>
            <person name="Haas B.J."/>
            <person name="Majoros W.H."/>
            <person name="Farzad M."/>
            <person name="Carlton J.M."/>
            <person name="Smith R.K. Jr."/>
            <person name="Garg J."/>
            <person name="Pearlman R.E."/>
            <person name="Karrer K.M."/>
            <person name="Sun L."/>
            <person name="Manning G."/>
            <person name="Elde N.C."/>
            <person name="Turkewitz A.P."/>
            <person name="Asai D.J."/>
            <person name="Wilkes D.E."/>
            <person name="Wang Y."/>
            <person name="Cai H."/>
            <person name="Collins K."/>
            <person name="Stewart B.A."/>
            <person name="Lee S.R."/>
            <person name="Wilamowska K."/>
            <person name="Weinberg Z."/>
            <person name="Ruzzo W.L."/>
            <person name="Wloga D."/>
            <person name="Gaertig J."/>
            <person name="Frankel J."/>
            <person name="Tsao C.-C."/>
            <person name="Gorovsky M.A."/>
            <person name="Keeling P.J."/>
            <person name="Waller R.F."/>
            <person name="Patron N.J."/>
            <person name="Cherry J.M."/>
            <person name="Stover N.A."/>
            <person name="Krieger C.J."/>
            <person name="del Toro C."/>
            <person name="Ryder H.F."/>
            <person name="Williamson S.C."/>
            <person name="Barbeau R.A."/>
            <person name="Hamilton E.P."/>
            <person name="Orias E."/>
        </authorList>
    </citation>
    <scope>NUCLEOTIDE SEQUENCE [LARGE SCALE GENOMIC DNA]</scope>
    <source>
        <strain evidence="3">SB210</strain>
    </source>
</reference>
<feature type="chain" id="PRO_5004903787" evidence="1">
    <location>
        <begin position="21"/>
        <end position="246"/>
    </location>
</feature>
<evidence type="ECO:0000256" key="1">
    <source>
        <dbReference type="SAM" id="SignalP"/>
    </source>
</evidence>
<organism evidence="2 3">
    <name type="scientific">Tetrahymena thermophila (strain SB210)</name>
    <dbReference type="NCBI Taxonomy" id="312017"/>
    <lineage>
        <taxon>Eukaryota</taxon>
        <taxon>Sar</taxon>
        <taxon>Alveolata</taxon>
        <taxon>Ciliophora</taxon>
        <taxon>Intramacronucleata</taxon>
        <taxon>Oligohymenophorea</taxon>
        <taxon>Hymenostomatida</taxon>
        <taxon>Tetrahymenina</taxon>
        <taxon>Tetrahymenidae</taxon>
        <taxon>Tetrahymena</taxon>
    </lineage>
</organism>
<dbReference type="Proteomes" id="UP000009168">
    <property type="component" value="Unassembled WGS sequence"/>
</dbReference>
<protein>
    <submittedName>
        <fullName evidence="2">Uncharacterized protein</fullName>
    </submittedName>
</protein>
<keyword evidence="3" id="KW-1185">Reference proteome</keyword>
<accession>W7XHP1</accession>
<dbReference type="OrthoDB" id="188293at2759"/>
<dbReference type="AlphaFoldDB" id="W7XHP1"/>
<dbReference type="InParanoid" id="W7XHP1"/>
<sequence>MISQKTLILTLAIIAIQVLAASNDTSLICGGATDTNSYNRGDTAIICVQIKGLGKKIPFQVTVDQYAGLNLKGTYNTIKSLANFSTQAQTANGFQLVVQSFQNSIQSDALTYIRQDTPTAGSTTTPYVFPIFSAVIQITNGKITGIDWDNGCWNGSSPTVCKQLTVSTLDSKGNQTTYSESNNYITDCTNNSTDGSCDPKVYISWMGTDSNGNYMTSAGLRMSRFQSYSVGEFYQSSKSAFSGISI</sequence>
<name>W7XHP1_TETTS</name>
<gene>
    <name evidence="2" type="ORF">TTHERM_000727808</name>
</gene>
<dbReference type="KEGG" id="tet:TTHERM_000727808"/>
<feature type="signal peptide" evidence="1">
    <location>
        <begin position="1"/>
        <end position="20"/>
    </location>
</feature>
<evidence type="ECO:0000313" key="3">
    <source>
        <dbReference type="Proteomes" id="UP000009168"/>
    </source>
</evidence>
<proteinExistence type="predicted"/>
<keyword evidence="1" id="KW-0732">Signal</keyword>
<dbReference type="RefSeq" id="XP_012654794.1">
    <property type="nucleotide sequence ID" value="XM_012799340.1"/>
</dbReference>
<dbReference type="GeneID" id="24440429"/>
<dbReference type="EMBL" id="GG662537">
    <property type="protein sequence ID" value="EWS72669.1"/>
    <property type="molecule type" value="Genomic_DNA"/>
</dbReference>